<proteinExistence type="predicted"/>
<accession>A0A433QE51</accession>
<reference evidence="1 2" key="1">
    <citation type="journal article" date="2018" name="New Phytol.">
        <title>Phylogenomics of Endogonaceae and evolution of mycorrhizas within Mucoromycota.</title>
        <authorList>
            <person name="Chang Y."/>
            <person name="Desiro A."/>
            <person name="Na H."/>
            <person name="Sandor L."/>
            <person name="Lipzen A."/>
            <person name="Clum A."/>
            <person name="Barry K."/>
            <person name="Grigoriev I.V."/>
            <person name="Martin F.M."/>
            <person name="Stajich J.E."/>
            <person name="Smith M.E."/>
            <person name="Bonito G."/>
            <person name="Spatafora J.W."/>
        </authorList>
    </citation>
    <scope>NUCLEOTIDE SEQUENCE [LARGE SCALE GENOMIC DNA]</scope>
    <source>
        <strain evidence="1 2">AD002</strain>
    </source>
</reference>
<dbReference type="Proteomes" id="UP000274822">
    <property type="component" value="Unassembled WGS sequence"/>
</dbReference>
<name>A0A433QE51_9FUNG</name>
<dbReference type="AlphaFoldDB" id="A0A433QE51"/>
<protein>
    <submittedName>
        <fullName evidence="1">Uncharacterized protein</fullName>
    </submittedName>
</protein>
<evidence type="ECO:0000313" key="2">
    <source>
        <dbReference type="Proteomes" id="UP000274822"/>
    </source>
</evidence>
<comment type="caution">
    <text evidence="1">The sequence shown here is derived from an EMBL/GenBank/DDBJ whole genome shotgun (WGS) entry which is preliminary data.</text>
</comment>
<keyword evidence="2" id="KW-1185">Reference proteome</keyword>
<gene>
    <name evidence="1" type="ORF">BC938DRAFT_482394</name>
</gene>
<evidence type="ECO:0000313" key="1">
    <source>
        <dbReference type="EMBL" id="RUS28058.1"/>
    </source>
</evidence>
<sequence>MNKYVLDLLLGRLIDKLLVEGDDALRESLTDSVNLARVTWWDKVQILSTAYVAHICPNHLYNRSQIILLTTTLDANSDVNVSEALLAEKEDGLVYLKLQNLGLEKLNRRAVHANETLSALDVSDGCGGFLCNKNGNNRRYVSAPFFSG</sequence>
<dbReference type="EMBL" id="RBNJ01007290">
    <property type="protein sequence ID" value="RUS28058.1"/>
    <property type="molecule type" value="Genomic_DNA"/>
</dbReference>
<organism evidence="1 2">
    <name type="scientific">Jimgerdemannia flammicorona</name>
    <dbReference type="NCBI Taxonomy" id="994334"/>
    <lineage>
        <taxon>Eukaryota</taxon>
        <taxon>Fungi</taxon>
        <taxon>Fungi incertae sedis</taxon>
        <taxon>Mucoromycota</taxon>
        <taxon>Mucoromycotina</taxon>
        <taxon>Endogonomycetes</taxon>
        <taxon>Endogonales</taxon>
        <taxon>Endogonaceae</taxon>
        <taxon>Jimgerdemannia</taxon>
    </lineage>
</organism>